<organism evidence="1 2">
    <name type="scientific">Lacrimispora amygdalina</name>
    <dbReference type="NCBI Taxonomy" id="253257"/>
    <lineage>
        <taxon>Bacteria</taxon>
        <taxon>Bacillati</taxon>
        <taxon>Bacillota</taxon>
        <taxon>Clostridia</taxon>
        <taxon>Lachnospirales</taxon>
        <taxon>Lachnospiraceae</taxon>
        <taxon>Lacrimispora</taxon>
    </lineage>
</organism>
<evidence type="ECO:0000313" key="1">
    <source>
        <dbReference type="EMBL" id="GLB30046.1"/>
    </source>
</evidence>
<dbReference type="Proteomes" id="UP001419084">
    <property type="component" value="Unassembled WGS sequence"/>
</dbReference>
<evidence type="ECO:0000313" key="2">
    <source>
        <dbReference type="Proteomes" id="UP001419084"/>
    </source>
</evidence>
<dbReference type="RefSeq" id="WP_346065169.1">
    <property type="nucleotide sequence ID" value="NZ_BRPJ01000033.1"/>
</dbReference>
<proteinExistence type="predicted"/>
<reference evidence="1 2" key="1">
    <citation type="journal article" date="2024" name="Int. J. Syst. Evol. Microbiol.">
        <title>Lacrimispora brassicae sp. nov. isolated from fermented cabbage, and proposal of Clostridium indicum Gundawar et al. 2019 and Clostridium methoxybenzovorans Mechichi et al. 1999 as heterotypic synonyms of Lacrimispora amygdalina (Parshina et al. 2003) Haas and Blanchard 2020 and Lacrimispora indolis (McClung and McCoy 1957) Haas and Blanchard 2020, respectively.</title>
        <authorList>
            <person name="Kobayashi H."/>
            <person name="Tanizawa Y."/>
            <person name="Sakamoto M."/>
            <person name="Ohkuma M."/>
            <person name="Tohno M."/>
        </authorList>
    </citation>
    <scope>NUCLEOTIDE SEQUENCE [LARGE SCALE GENOMIC DNA]</scope>
    <source>
        <strain evidence="1 2">DSM 12857</strain>
    </source>
</reference>
<dbReference type="EMBL" id="BRPJ01000033">
    <property type="protein sequence ID" value="GLB30046.1"/>
    <property type="molecule type" value="Genomic_DNA"/>
</dbReference>
<evidence type="ECO:0008006" key="3">
    <source>
        <dbReference type="Google" id="ProtNLM"/>
    </source>
</evidence>
<dbReference type="Pfam" id="PF18941">
    <property type="entry name" value="DUF5688"/>
    <property type="match status" value="1"/>
</dbReference>
<name>A0ABQ5M683_9FIRM</name>
<keyword evidence="2" id="KW-1185">Reference proteome</keyword>
<gene>
    <name evidence="1" type="ORF">LAD12857_19690</name>
</gene>
<protein>
    <recommendedName>
        <fullName evidence="3">Transcriptional regulator</fullName>
    </recommendedName>
</protein>
<comment type="caution">
    <text evidence="1">The sequence shown here is derived from an EMBL/GenBank/DDBJ whole genome shotgun (WGS) entry which is preliminary data.</text>
</comment>
<sequence>MNYEQFLEAVKAAAQEKLGNSRDIKVQKIKKNNGVILEGLVINSKDDQFAPTIYLDSYYLDFKHGRSLTRIIEDIITVCKEDKDMTLKDIRIFLDFNNLKDKVVYKLIQTEANEELLKDIPSYDFLDLSVVFYLILDENKNEQMTALIHNSHMDSWGTTKEELYQLARKNTPEILPARIKTMREVLKGILKENQWDMGDGMIDELLGGELHPMYVLSNERQVNGACCILYDDCLEKFATEQKADIIILPSSIHETLLIPEWEGASYEELSAMVTEINQSEVQETDRLSNQIYRYSHLSGSVEIVFQSEKCLVNRGGKG</sequence>
<accession>A0ABQ5M683</accession>
<dbReference type="InterPro" id="IPR043743">
    <property type="entry name" value="DUF5688"/>
</dbReference>